<feature type="domain" description="Tyr recombinase" evidence="5">
    <location>
        <begin position="97"/>
        <end position="271"/>
    </location>
</feature>
<dbReference type="OrthoDB" id="9801717at2"/>
<comment type="caution">
    <text evidence="7">The sequence shown here is derived from an EMBL/GenBank/DDBJ whole genome shotgun (WGS) entry which is preliminary data.</text>
</comment>
<dbReference type="InterPro" id="IPR004107">
    <property type="entry name" value="Integrase_SAM-like_N"/>
</dbReference>
<evidence type="ECO:0000313" key="7">
    <source>
        <dbReference type="EMBL" id="TXK76936.1"/>
    </source>
</evidence>
<dbReference type="Gene3D" id="1.10.443.10">
    <property type="entry name" value="Intergrase catalytic core"/>
    <property type="match status" value="1"/>
</dbReference>
<dbReference type="SUPFAM" id="SSF56349">
    <property type="entry name" value="DNA breaking-rejoining enzymes"/>
    <property type="match status" value="1"/>
</dbReference>
<evidence type="ECO:0000256" key="4">
    <source>
        <dbReference type="PROSITE-ProRule" id="PRU01248"/>
    </source>
</evidence>
<protein>
    <submittedName>
        <fullName evidence="7">Tyrosine-type recombinase/integrase</fullName>
    </submittedName>
</protein>
<evidence type="ECO:0000259" key="6">
    <source>
        <dbReference type="PROSITE" id="PS51900"/>
    </source>
</evidence>
<evidence type="ECO:0000256" key="1">
    <source>
        <dbReference type="ARBA" id="ARBA00022908"/>
    </source>
</evidence>
<dbReference type="InterPro" id="IPR002104">
    <property type="entry name" value="Integrase_catalytic"/>
</dbReference>
<evidence type="ECO:0000313" key="8">
    <source>
        <dbReference type="Proteomes" id="UP000321814"/>
    </source>
</evidence>
<dbReference type="GO" id="GO:0015074">
    <property type="term" value="P:DNA integration"/>
    <property type="evidence" value="ECO:0007669"/>
    <property type="project" value="UniProtKB-KW"/>
</dbReference>
<dbReference type="InterPro" id="IPR011010">
    <property type="entry name" value="DNA_brk_join_enz"/>
</dbReference>
<dbReference type="InterPro" id="IPR050090">
    <property type="entry name" value="Tyrosine_recombinase_XerCD"/>
</dbReference>
<dbReference type="Proteomes" id="UP000321814">
    <property type="component" value="Unassembled WGS sequence"/>
</dbReference>
<dbReference type="InterPro" id="IPR010998">
    <property type="entry name" value="Integrase_recombinase_N"/>
</dbReference>
<evidence type="ECO:0000256" key="2">
    <source>
        <dbReference type="ARBA" id="ARBA00023125"/>
    </source>
</evidence>
<dbReference type="GO" id="GO:0006310">
    <property type="term" value="P:DNA recombination"/>
    <property type="evidence" value="ECO:0007669"/>
    <property type="project" value="UniProtKB-KW"/>
</dbReference>
<dbReference type="AlphaFoldDB" id="A0A5C8LHL9"/>
<dbReference type="RefSeq" id="WP_147905574.1">
    <property type="nucleotide sequence ID" value="NZ_BMLH01000022.1"/>
</dbReference>
<dbReference type="GO" id="GO:0003677">
    <property type="term" value="F:DNA binding"/>
    <property type="evidence" value="ECO:0007669"/>
    <property type="project" value="UniProtKB-UniRule"/>
</dbReference>
<organism evidence="7 8">
    <name type="scientific">Rheinheimera tangshanensis</name>
    <dbReference type="NCBI Taxonomy" id="400153"/>
    <lineage>
        <taxon>Bacteria</taxon>
        <taxon>Pseudomonadati</taxon>
        <taxon>Pseudomonadota</taxon>
        <taxon>Gammaproteobacteria</taxon>
        <taxon>Chromatiales</taxon>
        <taxon>Chromatiaceae</taxon>
        <taxon>Rheinheimera</taxon>
    </lineage>
</organism>
<dbReference type="PANTHER" id="PTHR30349:SF90">
    <property type="entry name" value="TYROSINE RECOMBINASE XERD"/>
    <property type="match status" value="1"/>
</dbReference>
<dbReference type="Pfam" id="PF13495">
    <property type="entry name" value="Phage_int_SAM_4"/>
    <property type="match status" value="1"/>
</dbReference>
<dbReference type="EMBL" id="VRLR01000030">
    <property type="protein sequence ID" value="TXK76936.1"/>
    <property type="molecule type" value="Genomic_DNA"/>
</dbReference>
<keyword evidence="2 4" id="KW-0238">DNA-binding</keyword>
<feature type="domain" description="Core-binding (CB)" evidence="6">
    <location>
        <begin position="1"/>
        <end position="81"/>
    </location>
</feature>
<dbReference type="PROSITE" id="PS51900">
    <property type="entry name" value="CB"/>
    <property type="match status" value="1"/>
</dbReference>
<evidence type="ECO:0000256" key="3">
    <source>
        <dbReference type="ARBA" id="ARBA00023172"/>
    </source>
</evidence>
<name>A0A5C8LHL9_9GAMM</name>
<proteinExistence type="predicted"/>
<dbReference type="InterPro" id="IPR013762">
    <property type="entry name" value="Integrase-like_cat_sf"/>
</dbReference>
<dbReference type="PANTHER" id="PTHR30349">
    <property type="entry name" value="PHAGE INTEGRASE-RELATED"/>
    <property type="match status" value="1"/>
</dbReference>
<keyword evidence="8" id="KW-1185">Reference proteome</keyword>
<dbReference type="Pfam" id="PF00589">
    <property type="entry name" value="Phage_integrase"/>
    <property type="match status" value="1"/>
</dbReference>
<evidence type="ECO:0000259" key="5">
    <source>
        <dbReference type="PROSITE" id="PS51898"/>
    </source>
</evidence>
<dbReference type="InterPro" id="IPR044068">
    <property type="entry name" value="CB"/>
</dbReference>
<gene>
    <name evidence="7" type="ORF">FU839_18665</name>
</gene>
<sequence length="279" mass="32275">MTPLRQAMIDQCRLRGLSPRTEETYLYAVEQISRYYQQRPDYLTEAQLEAYFTYLTLEKKASRNTIHIQLNGIHFFFEHVLHRSFTITKPLPKRAHKLPTLLSAAEVRQIITCCEDPKYQTMLWVYYGTGLRLMELIHTKVKDIDGKRCVLKVEGGKGDKDRYVLLTPSVLELLRSYWQEYRPRNWLFYSRRGMDQPVSCSCIAKAFRAAAKRSGVGKACSVHSLRHAYATHQLTSGMPLHELQNQLGHSNLKTTQNYLHWLPEMGSGARDLLAHCTAP</sequence>
<keyword evidence="3" id="KW-0233">DNA recombination</keyword>
<keyword evidence="1" id="KW-0229">DNA integration</keyword>
<dbReference type="PROSITE" id="PS51898">
    <property type="entry name" value="TYR_RECOMBINASE"/>
    <property type="match status" value="1"/>
</dbReference>
<reference evidence="7 8" key="1">
    <citation type="submission" date="2019-08" db="EMBL/GenBank/DDBJ databases">
        <title>Draft genome analysis of Rheinheimera tangshanensis isolated from the roots of fresh rice plants (Oryza sativa).</title>
        <authorList>
            <person name="Yu Q."/>
            <person name="Qi Y."/>
            <person name="Zhang H."/>
            <person name="Pu J."/>
        </authorList>
    </citation>
    <scope>NUCLEOTIDE SEQUENCE [LARGE SCALE GENOMIC DNA]</scope>
    <source>
        <strain evidence="7 8">JA3-B52</strain>
    </source>
</reference>
<dbReference type="Gene3D" id="1.10.150.130">
    <property type="match status" value="1"/>
</dbReference>
<accession>A0A5C8LHL9</accession>